<comment type="caution">
    <text evidence="4">The sequence shown here is derived from an EMBL/GenBank/DDBJ whole genome shotgun (WGS) entry which is preliminary data.</text>
</comment>
<dbReference type="SUPFAM" id="SSF51703">
    <property type="entry name" value="Cobalamin (vitamin B12)-dependent enzymes"/>
    <property type="match status" value="1"/>
</dbReference>
<gene>
    <name evidence="4" type="primary">mutB_1</name>
    <name evidence="4" type="ORF">MCHUDSM44219_00148</name>
</gene>
<comment type="subunit">
    <text evidence="2">Heterodimer of an alpha and a beta chain.</text>
</comment>
<evidence type="ECO:0000256" key="2">
    <source>
        <dbReference type="ARBA" id="ARBA00011870"/>
    </source>
</evidence>
<reference evidence="4 5" key="1">
    <citation type="journal article" date="2015" name="Genome Biol. Evol.">
        <title>Characterization of Three Mycobacterium spp. with Potential Use in Bioremediation by Genome Sequencing and Comparative Genomics.</title>
        <authorList>
            <person name="Das S."/>
            <person name="Pettersson B.M."/>
            <person name="Behra P.R."/>
            <person name="Ramesh M."/>
            <person name="Dasgupta S."/>
            <person name="Bhattacharya A."/>
            <person name="Kirsebom L.A."/>
        </authorList>
    </citation>
    <scope>NUCLEOTIDE SEQUENCE [LARGE SCALE GENOMIC DNA]</scope>
    <source>
        <strain evidence="4 5">DSM 44219</strain>
    </source>
</reference>
<dbReference type="GO" id="GO:0031419">
    <property type="term" value="F:cobalamin binding"/>
    <property type="evidence" value="ECO:0007669"/>
    <property type="project" value="UniProtKB-KW"/>
</dbReference>
<evidence type="ECO:0000313" key="4">
    <source>
        <dbReference type="EMBL" id="KMO84944.1"/>
    </source>
</evidence>
<dbReference type="Pfam" id="PF01642">
    <property type="entry name" value="MM_CoA_mutase"/>
    <property type="match status" value="1"/>
</dbReference>
<keyword evidence="5" id="KW-1185">Reference proteome</keyword>
<dbReference type="Proteomes" id="UP000036176">
    <property type="component" value="Unassembled WGS sequence"/>
</dbReference>
<dbReference type="GO" id="GO:0004494">
    <property type="term" value="F:methylmalonyl-CoA mutase activity"/>
    <property type="evidence" value="ECO:0007669"/>
    <property type="project" value="UniProtKB-EC"/>
</dbReference>
<evidence type="ECO:0000256" key="1">
    <source>
        <dbReference type="ARBA" id="ARBA00003359"/>
    </source>
</evidence>
<sequence>MRCIEDGYLQGLIADEAYTIHQEVEQGHRPVVGVNRFVTDEPPPEIATYELDAEGRDLQLKRLAKVKAERDAVAVRQALTALAKSAEGTDNLMHNLIDCANAYCTVGEMVSTLKSVWGEFVQPVVF</sequence>
<dbReference type="InterPro" id="IPR016176">
    <property type="entry name" value="Cbl-dep_enz_cat"/>
</dbReference>
<comment type="function">
    <text evidence="1">Catalyzes the isomerization of succinyl-CoA to methylmalonyl-CoA during synthesis of propionate from tricarboxylic acid-cycle intermediates.</text>
</comment>
<dbReference type="EC" id="5.4.99.2" evidence="4"/>
<dbReference type="InterPro" id="IPR006099">
    <property type="entry name" value="MeMalonylCoA_mutase_a/b_cat"/>
</dbReference>
<evidence type="ECO:0000313" key="5">
    <source>
        <dbReference type="Proteomes" id="UP000036176"/>
    </source>
</evidence>
<keyword evidence="4" id="KW-0413">Isomerase</keyword>
<dbReference type="EMBL" id="JYNX01000006">
    <property type="protein sequence ID" value="KMO84944.1"/>
    <property type="molecule type" value="Genomic_DNA"/>
</dbReference>
<dbReference type="PANTHER" id="PTHR48101:SF1">
    <property type="entry name" value="METHYLMALONYL-COA MUTASE, LARGE SUBUNIT"/>
    <property type="match status" value="1"/>
</dbReference>
<accession>A0A0J6WQW9</accession>
<protein>
    <submittedName>
        <fullName evidence="4">Methylmalonyl-CoA mutase large subunit</fullName>
        <ecNumber evidence="4">5.4.99.2</ecNumber>
    </submittedName>
</protein>
<feature type="domain" description="Methylmalonyl-CoA mutase alpha/beta chain catalytic" evidence="3">
    <location>
        <begin position="2"/>
        <end position="119"/>
    </location>
</feature>
<dbReference type="PATRIC" id="fig|1800.3.peg.150"/>
<organism evidence="4 5">
    <name type="scientific">Mycolicibacterium chubuense</name>
    <name type="common">Mycobacterium chubuense</name>
    <dbReference type="NCBI Taxonomy" id="1800"/>
    <lineage>
        <taxon>Bacteria</taxon>
        <taxon>Bacillati</taxon>
        <taxon>Actinomycetota</taxon>
        <taxon>Actinomycetes</taxon>
        <taxon>Mycobacteriales</taxon>
        <taxon>Mycobacteriaceae</taxon>
        <taxon>Mycolicibacterium</taxon>
    </lineage>
</organism>
<dbReference type="Gene3D" id="3.20.20.240">
    <property type="entry name" value="Methylmalonyl-CoA mutase"/>
    <property type="match status" value="1"/>
</dbReference>
<dbReference type="PANTHER" id="PTHR48101">
    <property type="entry name" value="METHYLMALONYL-COA MUTASE, MITOCHONDRIAL-RELATED"/>
    <property type="match status" value="1"/>
</dbReference>
<name>A0A0J6WQW9_MYCCU</name>
<proteinExistence type="predicted"/>
<dbReference type="AlphaFoldDB" id="A0A0J6WQW9"/>
<evidence type="ECO:0000259" key="3">
    <source>
        <dbReference type="Pfam" id="PF01642"/>
    </source>
</evidence>